<comment type="caution">
    <text evidence="1">The sequence shown here is derived from an EMBL/GenBank/DDBJ whole genome shotgun (WGS) entry which is preliminary data.</text>
</comment>
<dbReference type="Gene3D" id="1.10.287.850">
    <property type="entry name" value="HP0062-like domain"/>
    <property type="match status" value="1"/>
</dbReference>
<name>A0A164H389_BACCE</name>
<dbReference type="NCBIfam" id="TIGR03930">
    <property type="entry name" value="WXG100_ESAT6"/>
    <property type="match status" value="1"/>
</dbReference>
<dbReference type="InterPro" id="IPR036689">
    <property type="entry name" value="ESAT-6-like_sf"/>
</dbReference>
<dbReference type="AlphaFoldDB" id="A0A164H389"/>
<evidence type="ECO:0008006" key="3">
    <source>
        <dbReference type="Google" id="ProtNLM"/>
    </source>
</evidence>
<dbReference type="EMBL" id="LJKA01000016">
    <property type="protein sequence ID" value="KZD39398.1"/>
    <property type="molecule type" value="Genomic_DNA"/>
</dbReference>
<dbReference type="InterPro" id="IPR010310">
    <property type="entry name" value="T7SS_ESAT-6-like"/>
</dbReference>
<evidence type="ECO:0000313" key="1">
    <source>
        <dbReference type="EMBL" id="KZD39398.1"/>
    </source>
</evidence>
<proteinExistence type="predicted"/>
<organism evidence="1 2">
    <name type="scientific">Bacillus cereus</name>
    <dbReference type="NCBI Taxonomy" id="1396"/>
    <lineage>
        <taxon>Bacteria</taxon>
        <taxon>Bacillati</taxon>
        <taxon>Bacillota</taxon>
        <taxon>Bacilli</taxon>
        <taxon>Bacillales</taxon>
        <taxon>Bacillaceae</taxon>
        <taxon>Bacillus</taxon>
        <taxon>Bacillus cereus group</taxon>
    </lineage>
</organism>
<protein>
    <recommendedName>
        <fullName evidence="3">WXG100 family type VII secretion target</fullName>
    </recommendedName>
</protein>
<dbReference type="Proteomes" id="UP000076501">
    <property type="component" value="Unassembled WGS sequence"/>
</dbReference>
<accession>A0A164H389</accession>
<sequence length="72" mass="8538">MTQIKVTPEQLEQTAKNVKDSRNYLEQIHKDLVNQTEYIASQWTGATSQRFYQMFNEAKPKMFTVLMEFDNC</sequence>
<reference evidence="1 2" key="1">
    <citation type="submission" date="2015-09" db="EMBL/GenBank/DDBJ databases">
        <title>Bacillus cereus food isolates.</title>
        <authorList>
            <person name="Boekhorst J."/>
        </authorList>
    </citation>
    <scope>NUCLEOTIDE SEQUENCE [LARGE SCALE GENOMIC DNA]</scope>
    <source>
        <strain evidence="1 2">B4082</strain>
    </source>
</reference>
<evidence type="ECO:0000313" key="2">
    <source>
        <dbReference type="Proteomes" id="UP000076501"/>
    </source>
</evidence>
<dbReference type="SUPFAM" id="SSF140453">
    <property type="entry name" value="EsxAB dimer-like"/>
    <property type="match status" value="1"/>
</dbReference>
<dbReference type="PATRIC" id="fig|1396.539.peg.552"/>
<gene>
    <name evidence="1" type="ORF">B4082_1177</name>
</gene>
<dbReference type="RefSeq" id="WP_231428555.1">
    <property type="nucleotide sequence ID" value="NZ_JAEHBS010000011.1"/>
</dbReference>
<dbReference type="Pfam" id="PF06013">
    <property type="entry name" value="WXG100"/>
    <property type="match status" value="1"/>
</dbReference>